<dbReference type="Pfam" id="PF10536">
    <property type="entry name" value="PMD"/>
    <property type="match status" value="1"/>
</dbReference>
<dbReference type="AlphaFoldDB" id="A0AAV1DXD1"/>
<dbReference type="GO" id="GO:0010073">
    <property type="term" value="P:meristem maintenance"/>
    <property type="evidence" value="ECO:0007669"/>
    <property type="project" value="InterPro"/>
</dbReference>
<keyword evidence="3" id="KW-1185">Reference proteome</keyword>
<dbReference type="InterPro" id="IPR044824">
    <property type="entry name" value="MAIN-like"/>
</dbReference>
<dbReference type="InterPro" id="IPR019557">
    <property type="entry name" value="AminoTfrase-like_pln_mobile"/>
</dbReference>
<proteinExistence type="predicted"/>
<gene>
    <name evidence="2" type="ORF">OLC1_LOCUS19678</name>
</gene>
<dbReference type="Proteomes" id="UP001161247">
    <property type="component" value="Chromosome 7"/>
</dbReference>
<evidence type="ECO:0000313" key="3">
    <source>
        <dbReference type="Proteomes" id="UP001161247"/>
    </source>
</evidence>
<sequence length="393" mass="46165">MRAELIEFKHAAWEYLRGIGGSNWAQLKAGLRRWDIATTNISESYNNALKGIRFLPIRALIHATFRKIVKFYREEQLSARNCMTPIPPELWKKYEKMNDKVASFEATPFDGGDAMWQVVTATRVSGRGLYLIQFVLSMLFYGCDILVALKFVYARNLFMQEIQNVRYTYGDAPRSSTPPFRDQLTSLRVEDFWWQPYANVLHRLPDFCTQGQTIWTTRCWMFCWAIKEPHESGRVVRQFGYVQDVPKRPMIKDNTTFILDHAHNMSGYPSNNWVDHHSAVRRHWNRREEYVLRDLEEGDPSSVYEGYYEWFMVNTVRLISNPKNYESQGYETSSSRVKLYGEVLNNIHVNSEKFREKREDENLLDEELDKHLDDIINQTHVVLTLGANDGMDV</sequence>
<feature type="domain" description="Aminotransferase-like plant mobile" evidence="1">
    <location>
        <begin position="177"/>
        <end position="311"/>
    </location>
</feature>
<dbReference type="PANTHER" id="PTHR46033">
    <property type="entry name" value="PROTEIN MAIN-LIKE 2"/>
    <property type="match status" value="1"/>
</dbReference>
<accession>A0AAV1DXD1</accession>
<organism evidence="2 3">
    <name type="scientific">Oldenlandia corymbosa var. corymbosa</name>
    <dbReference type="NCBI Taxonomy" id="529605"/>
    <lineage>
        <taxon>Eukaryota</taxon>
        <taxon>Viridiplantae</taxon>
        <taxon>Streptophyta</taxon>
        <taxon>Embryophyta</taxon>
        <taxon>Tracheophyta</taxon>
        <taxon>Spermatophyta</taxon>
        <taxon>Magnoliopsida</taxon>
        <taxon>eudicotyledons</taxon>
        <taxon>Gunneridae</taxon>
        <taxon>Pentapetalae</taxon>
        <taxon>asterids</taxon>
        <taxon>lamiids</taxon>
        <taxon>Gentianales</taxon>
        <taxon>Rubiaceae</taxon>
        <taxon>Rubioideae</taxon>
        <taxon>Spermacoceae</taxon>
        <taxon>Hedyotis-Oldenlandia complex</taxon>
        <taxon>Oldenlandia</taxon>
    </lineage>
</organism>
<reference evidence="2" key="1">
    <citation type="submission" date="2023-03" db="EMBL/GenBank/DDBJ databases">
        <authorList>
            <person name="Julca I."/>
        </authorList>
    </citation>
    <scope>NUCLEOTIDE SEQUENCE</scope>
</reference>
<dbReference type="PANTHER" id="PTHR46033:SF8">
    <property type="entry name" value="PROTEIN MAINTENANCE OF MERISTEMS-LIKE"/>
    <property type="match status" value="1"/>
</dbReference>
<evidence type="ECO:0000313" key="2">
    <source>
        <dbReference type="EMBL" id="CAI9112482.1"/>
    </source>
</evidence>
<evidence type="ECO:0000259" key="1">
    <source>
        <dbReference type="Pfam" id="PF10536"/>
    </source>
</evidence>
<protein>
    <submittedName>
        <fullName evidence="2">OLC1v1012938C1</fullName>
    </submittedName>
</protein>
<dbReference type="EMBL" id="OX459124">
    <property type="protein sequence ID" value="CAI9112482.1"/>
    <property type="molecule type" value="Genomic_DNA"/>
</dbReference>
<name>A0AAV1DXD1_OLDCO</name>